<keyword evidence="3 7" id="KW-0812">Transmembrane</keyword>
<sequence>MARADVNQKAKAVAATVAWVVCWGLFTLSGFGSAERFLKATEPGYIVEKEMRLGFALRLLHFFWQSGKSSYEHVWPDMEFGWKVVVGTVIGFFGAALGSVGGVGGGGIFVPMLTLIIGFDPKSSTAISKCMIMGAAGSTVYYNLRLRHPTLDMPLIDYDLALLFQPMLMLGISIGVAFNVIFADWMVTVLLIILFIGTSTKALFKGIETWKKETLMKKEASKQLESEPKPDDGSGEQYKRLPSGPAASADEEVSLLYNIRGKELALLLFVWVAFLAVQILKTYTVTCSIKYWVLNSLQVPIAASVTIFEAVSLCKGTRVIASKGKEITNWKPHMLFLYCCCGILAGMVGGLLGLGGGFILGPLFLELGIPPQVASATSTFSMVFSSSMSVVQYYLLKRFPVPYAAYFVLVATIAAFAGQHVVRRIITLLGRASIIIFILALTIFVSAISLGGVGIAQMVEKLENQEYMGFENLCYQS</sequence>
<keyword evidence="9" id="KW-1185">Reference proteome</keyword>
<feature type="transmembrane region" description="Helical" evidence="7">
    <location>
        <begin position="164"/>
        <end position="197"/>
    </location>
</feature>
<protein>
    <recommendedName>
        <fullName evidence="10">Sulfite exporter TauE/SafE family protein 3-like</fullName>
    </recommendedName>
</protein>
<proteinExistence type="inferred from homology"/>
<feature type="transmembrane region" description="Helical" evidence="7">
    <location>
        <begin position="335"/>
        <end position="361"/>
    </location>
</feature>
<feature type="transmembrane region" description="Helical" evidence="7">
    <location>
        <begin position="403"/>
        <end position="422"/>
    </location>
</feature>
<feature type="transmembrane region" description="Helical" evidence="7">
    <location>
        <begin position="12"/>
        <end position="31"/>
    </location>
</feature>
<dbReference type="AlphaFoldDB" id="A0ABC8S5B7"/>
<dbReference type="PANTHER" id="PTHR14255:SF31">
    <property type="entry name" value="SULFITE EXPORTER TAUE_SAFE FAMILY PROTEIN 3-LIKE"/>
    <property type="match status" value="1"/>
</dbReference>
<feature type="region of interest" description="Disordered" evidence="6">
    <location>
        <begin position="221"/>
        <end position="245"/>
    </location>
</feature>
<evidence type="ECO:0008006" key="10">
    <source>
        <dbReference type="Google" id="ProtNLM"/>
    </source>
</evidence>
<evidence type="ECO:0000256" key="5">
    <source>
        <dbReference type="ARBA" id="ARBA00023136"/>
    </source>
</evidence>
<comment type="subcellular location">
    <subcellularLocation>
        <location evidence="1">Membrane</location>
        <topology evidence="1">Multi-pass membrane protein</topology>
    </subcellularLocation>
</comment>
<reference evidence="8 9" key="1">
    <citation type="submission" date="2024-02" db="EMBL/GenBank/DDBJ databases">
        <authorList>
            <person name="Vignale AGUSTIN F."/>
            <person name="Sosa J E."/>
            <person name="Modenutti C."/>
        </authorList>
    </citation>
    <scope>NUCLEOTIDE SEQUENCE [LARGE SCALE GENOMIC DNA]</scope>
</reference>
<dbReference type="InterPro" id="IPR002781">
    <property type="entry name" value="TM_pro_TauE-like"/>
</dbReference>
<comment type="similarity">
    <text evidence="2">Belongs to the 4-toluene sulfonate uptake permease (TSUP) (TC 2.A.102) family.</text>
</comment>
<evidence type="ECO:0000256" key="6">
    <source>
        <dbReference type="SAM" id="MobiDB-lite"/>
    </source>
</evidence>
<feature type="compositionally biased region" description="Basic and acidic residues" evidence="6">
    <location>
        <begin position="221"/>
        <end position="232"/>
    </location>
</feature>
<keyword evidence="5 7" id="KW-0472">Membrane</keyword>
<evidence type="ECO:0000256" key="3">
    <source>
        <dbReference type="ARBA" id="ARBA00022692"/>
    </source>
</evidence>
<evidence type="ECO:0000313" key="9">
    <source>
        <dbReference type="Proteomes" id="UP001642360"/>
    </source>
</evidence>
<feature type="transmembrane region" description="Helical" evidence="7">
    <location>
        <begin position="264"/>
        <end position="280"/>
    </location>
</feature>
<feature type="transmembrane region" description="Helical" evidence="7">
    <location>
        <begin position="84"/>
        <end position="114"/>
    </location>
</feature>
<name>A0ABC8S5B7_9AQUA</name>
<evidence type="ECO:0000313" key="8">
    <source>
        <dbReference type="EMBL" id="CAK9152421.1"/>
    </source>
</evidence>
<dbReference type="GO" id="GO:0016020">
    <property type="term" value="C:membrane"/>
    <property type="evidence" value="ECO:0007669"/>
    <property type="project" value="UniProtKB-SubCell"/>
</dbReference>
<evidence type="ECO:0000256" key="2">
    <source>
        <dbReference type="ARBA" id="ARBA00009142"/>
    </source>
</evidence>
<accession>A0ABC8S5B7</accession>
<evidence type="ECO:0000256" key="7">
    <source>
        <dbReference type="SAM" id="Phobius"/>
    </source>
</evidence>
<evidence type="ECO:0000256" key="4">
    <source>
        <dbReference type="ARBA" id="ARBA00022989"/>
    </source>
</evidence>
<dbReference type="Proteomes" id="UP001642360">
    <property type="component" value="Unassembled WGS sequence"/>
</dbReference>
<feature type="transmembrane region" description="Helical" evidence="7">
    <location>
        <begin position="292"/>
        <end position="314"/>
    </location>
</feature>
<feature type="transmembrane region" description="Helical" evidence="7">
    <location>
        <begin position="434"/>
        <end position="456"/>
    </location>
</feature>
<dbReference type="PANTHER" id="PTHR14255">
    <property type="entry name" value="CEREBLON"/>
    <property type="match status" value="1"/>
</dbReference>
<keyword evidence="4 7" id="KW-1133">Transmembrane helix</keyword>
<dbReference type="Pfam" id="PF01925">
    <property type="entry name" value="TauE"/>
    <property type="match status" value="2"/>
</dbReference>
<evidence type="ECO:0000256" key="1">
    <source>
        <dbReference type="ARBA" id="ARBA00004141"/>
    </source>
</evidence>
<comment type="caution">
    <text evidence="8">The sequence shown here is derived from an EMBL/GenBank/DDBJ whole genome shotgun (WGS) entry which is preliminary data.</text>
</comment>
<dbReference type="EMBL" id="CAUOFW020002269">
    <property type="protein sequence ID" value="CAK9152421.1"/>
    <property type="molecule type" value="Genomic_DNA"/>
</dbReference>
<organism evidence="8 9">
    <name type="scientific">Ilex paraguariensis</name>
    <name type="common">yerba mate</name>
    <dbReference type="NCBI Taxonomy" id="185542"/>
    <lineage>
        <taxon>Eukaryota</taxon>
        <taxon>Viridiplantae</taxon>
        <taxon>Streptophyta</taxon>
        <taxon>Embryophyta</taxon>
        <taxon>Tracheophyta</taxon>
        <taxon>Spermatophyta</taxon>
        <taxon>Magnoliopsida</taxon>
        <taxon>eudicotyledons</taxon>
        <taxon>Gunneridae</taxon>
        <taxon>Pentapetalae</taxon>
        <taxon>asterids</taxon>
        <taxon>campanulids</taxon>
        <taxon>Aquifoliales</taxon>
        <taxon>Aquifoliaceae</taxon>
        <taxon>Ilex</taxon>
    </lineage>
</organism>
<gene>
    <name evidence="8" type="ORF">ILEXP_LOCUS20639</name>
</gene>